<evidence type="ECO:0000313" key="4">
    <source>
        <dbReference type="Proteomes" id="UP000283431"/>
    </source>
</evidence>
<dbReference type="EMBL" id="QSEN01000017">
    <property type="protein sequence ID" value="RGZ74681.1"/>
    <property type="molecule type" value="Genomic_DNA"/>
</dbReference>
<proteinExistence type="predicted"/>
<dbReference type="Pfam" id="PF17389">
    <property type="entry name" value="Bac_rhamnosid6H"/>
    <property type="match status" value="1"/>
</dbReference>
<dbReference type="SUPFAM" id="SSF48208">
    <property type="entry name" value="Six-hairpin glycosidases"/>
    <property type="match status" value="1"/>
</dbReference>
<evidence type="ECO:0000259" key="2">
    <source>
        <dbReference type="Pfam" id="PF21104"/>
    </source>
</evidence>
<evidence type="ECO:0000313" key="3">
    <source>
        <dbReference type="EMBL" id="RGZ74681.1"/>
    </source>
</evidence>
<reference evidence="3 4" key="1">
    <citation type="submission" date="2018-08" db="EMBL/GenBank/DDBJ databases">
        <title>A genome reference for cultivated species of the human gut microbiota.</title>
        <authorList>
            <person name="Zou Y."/>
            <person name="Xue W."/>
            <person name="Luo G."/>
        </authorList>
    </citation>
    <scope>NUCLEOTIDE SEQUENCE [LARGE SCALE GENOMIC DNA]</scope>
    <source>
        <strain evidence="3 4">AM48-7</strain>
    </source>
</reference>
<feature type="domain" description="Glycosyl hydrolase family 78 alpha-rhamnosidase N-terminal" evidence="2">
    <location>
        <begin position="28"/>
        <end position="142"/>
    </location>
</feature>
<dbReference type="Pfam" id="PF21104">
    <property type="entry name" value="Glyco_hydro_78_N"/>
    <property type="match status" value="1"/>
</dbReference>
<dbReference type="Proteomes" id="UP000283431">
    <property type="component" value="Unassembled WGS sequence"/>
</dbReference>
<dbReference type="InterPro" id="IPR008928">
    <property type="entry name" value="6-hairpin_glycosidase_sf"/>
</dbReference>
<evidence type="ECO:0000259" key="1">
    <source>
        <dbReference type="Pfam" id="PF17389"/>
    </source>
</evidence>
<comment type="caution">
    <text evidence="3">The sequence shown here is derived from an EMBL/GenBank/DDBJ whole genome shotgun (WGS) entry which is preliminary data.</text>
</comment>
<organism evidence="3 4">
    <name type="scientific">Agathobacter rectalis</name>
    <dbReference type="NCBI Taxonomy" id="39491"/>
    <lineage>
        <taxon>Bacteria</taxon>
        <taxon>Bacillati</taxon>
        <taxon>Bacillota</taxon>
        <taxon>Clostridia</taxon>
        <taxon>Lachnospirales</taxon>
        <taxon>Lachnospiraceae</taxon>
        <taxon>Agathobacter</taxon>
    </lineage>
</organism>
<name>A0A413PF85_9FIRM</name>
<accession>A0A413PF85</accession>
<dbReference type="Gene3D" id="1.50.10.10">
    <property type="match status" value="1"/>
</dbReference>
<dbReference type="InterPro" id="IPR012341">
    <property type="entry name" value="6hp_glycosidase-like_sf"/>
</dbReference>
<dbReference type="PANTHER" id="PTHR34987:SF4">
    <property type="entry name" value="ALPHA-L-RHAMNOSIDASE C-TERMINAL DOMAIN-CONTAINING PROTEIN"/>
    <property type="match status" value="1"/>
</dbReference>
<sequence length="496" mass="56661">MEKNTELLSKALRLLPEVKNTVVHPNEGQEYSKPLGKGDSVRIDFGRHLVGHLKLKLGYTDSHPDAPVWLKFSFAENLKEFDEDVENYNGWICSAWVQQEQVHVDVVPGDYELPRRYSFRYVKIDVLDISSKFNLVIEEACATALSSADESRLLPYSNSDKELVKIDRIACNTLHDCMQKVFEDGPKRDRRLWMGDLRLQALANYETYQMNDMVKGCLYLFAALPMENGQVGACVFLEPEPEVDDTVMFDYSLLFITALWDYYKHTNDREALEDLWDTVKTQISLGIKQVGEDNVVKDSDIIGWCFLDWSLELNKQAGAQGVLLYAMQSAIAIAKEVGKNREAECLFETYELYRKAARLKFYDENKGLFTSGADKQVSYASQVWMVLGNVIEPEMGLEVLHNVAAEKDAVEMVTPYIYHYYIEALLKCGAKDEALAVMKNYWGGMAELGADTFWELYNPRTLMSLLMEEQSSTVIAMHGAVHRHIFFADIIVKSKR</sequence>
<dbReference type="InterPro" id="IPR049164">
    <property type="entry name" value="Glyco_hydro_78_N"/>
</dbReference>
<gene>
    <name evidence="3" type="ORF">DW975_09865</name>
</gene>
<dbReference type="PANTHER" id="PTHR34987">
    <property type="entry name" value="C, PUTATIVE (AFU_ORTHOLOGUE AFUA_3G02880)-RELATED"/>
    <property type="match status" value="1"/>
</dbReference>
<dbReference type="GO" id="GO:0016787">
    <property type="term" value="F:hydrolase activity"/>
    <property type="evidence" value="ECO:0007669"/>
    <property type="project" value="UniProtKB-KW"/>
</dbReference>
<protein>
    <submittedName>
        <fullName evidence="3">Sugar hydrolase</fullName>
    </submittedName>
</protein>
<dbReference type="AlphaFoldDB" id="A0A413PF85"/>
<keyword evidence="3" id="KW-0378">Hydrolase</keyword>
<dbReference type="InterPro" id="IPR035396">
    <property type="entry name" value="Bac_rhamnosid6H"/>
</dbReference>
<dbReference type="GO" id="GO:0005975">
    <property type="term" value="P:carbohydrate metabolic process"/>
    <property type="evidence" value="ECO:0007669"/>
    <property type="project" value="InterPro"/>
</dbReference>
<feature type="domain" description="Alpha-L-rhamnosidase six-hairpin glycosidase" evidence="1">
    <location>
        <begin position="158"/>
        <end position="483"/>
    </location>
</feature>